<accession>A0A848KUM8</accession>
<dbReference type="PROSITE" id="PS51549">
    <property type="entry name" value="DM13"/>
    <property type="match status" value="1"/>
</dbReference>
<dbReference type="Proteomes" id="UP000550729">
    <property type="component" value="Unassembled WGS sequence"/>
</dbReference>
<feature type="signal peptide" evidence="1">
    <location>
        <begin position="1"/>
        <end position="20"/>
    </location>
</feature>
<proteinExistence type="predicted"/>
<dbReference type="Pfam" id="PF10517">
    <property type="entry name" value="DM13"/>
    <property type="match status" value="1"/>
</dbReference>
<comment type="caution">
    <text evidence="3">The sequence shown here is derived from an EMBL/GenBank/DDBJ whole genome shotgun (WGS) entry which is preliminary data.</text>
</comment>
<evidence type="ECO:0000256" key="1">
    <source>
        <dbReference type="SAM" id="SignalP"/>
    </source>
</evidence>
<keyword evidence="4" id="KW-1185">Reference proteome</keyword>
<sequence>MRTKLLIAGAALAAAASISACSSNSTDTSASSAMMSSSAMAAPMSASTSMPAMAMSKMTGTFSGLNGKMVAGSAMIDGMTVTLTGYSSDQGPDLHLYLANGTTEQAVRAGVQISPVAYDKTMQTFTLPAGVDAGKYTDLVVHCDKALAVFGAAKLSK</sequence>
<dbReference type="InterPro" id="IPR019545">
    <property type="entry name" value="DM13_domain"/>
</dbReference>
<feature type="domain" description="DM13" evidence="2">
    <location>
        <begin position="60"/>
        <end position="156"/>
    </location>
</feature>
<gene>
    <name evidence="3" type="ORF">HH308_03070</name>
</gene>
<evidence type="ECO:0000259" key="2">
    <source>
        <dbReference type="PROSITE" id="PS51549"/>
    </source>
</evidence>
<dbReference type="PROSITE" id="PS51257">
    <property type="entry name" value="PROKAR_LIPOPROTEIN"/>
    <property type="match status" value="1"/>
</dbReference>
<dbReference type="EMBL" id="JABBNB010000002">
    <property type="protein sequence ID" value="NMO00193.1"/>
    <property type="molecule type" value="Genomic_DNA"/>
</dbReference>
<evidence type="ECO:0000313" key="4">
    <source>
        <dbReference type="Proteomes" id="UP000550729"/>
    </source>
</evidence>
<evidence type="ECO:0000313" key="3">
    <source>
        <dbReference type="EMBL" id="NMO00193.1"/>
    </source>
</evidence>
<name>A0A848KUM8_9ACTN</name>
<reference evidence="3 4" key="1">
    <citation type="submission" date="2020-04" db="EMBL/GenBank/DDBJ databases">
        <title>Gordonia sp. nov. TBRC 11910.</title>
        <authorList>
            <person name="Suriyachadkun C."/>
        </authorList>
    </citation>
    <scope>NUCLEOTIDE SEQUENCE [LARGE SCALE GENOMIC DNA]</scope>
    <source>
        <strain evidence="3 4">TBRC 11910</strain>
    </source>
</reference>
<keyword evidence="1" id="KW-0732">Signal</keyword>
<dbReference type="AlphaFoldDB" id="A0A848KUM8"/>
<dbReference type="RefSeq" id="WP_170192701.1">
    <property type="nucleotide sequence ID" value="NZ_JABBNB010000002.1"/>
</dbReference>
<organism evidence="3 4">
    <name type="scientific">Gordonia asplenii</name>
    <dbReference type="NCBI Taxonomy" id="2725283"/>
    <lineage>
        <taxon>Bacteria</taxon>
        <taxon>Bacillati</taxon>
        <taxon>Actinomycetota</taxon>
        <taxon>Actinomycetes</taxon>
        <taxon>Mycobacteriales</taxon>
        <taxon>Gordoniaceae</taxon>
        <taxon>Gordonia</taxon>
    </lineage>
</organism>
<feature type="chain" id="PRO_5038993039" evidence="1">
    <location>
        <begin position="21"/>
        <end position="157"/>
    </location>
</feature>
<protein>
    <submittedName>
        <fullName evidence="3">DM13 domain-containing protein</fullName>
    </submittedName>
</protein>